<dbReference type="Pfam" id="PF08990">
    <property type="entry name" value="Docking"/>
    <property type="match status" value="1"/>
</dbReference>
<dbReference type="GO" id="GO:0004312">
    <property type="term" value="F:fatty acid synthase activity"/>
    <property type="evidence" value="ECO:0007669"/>
    <property type="project" value="TreeGrafter"/>
</dbReference>
<keyword evidence="6" id="KW-0045">Antibiotic biosynthesis</keyword>
<dbReference type="SMART" id="SM00827">
    <property type="entry name" value="PKS_AT"/>
    <property type="match status" value="4"/>
</dbReference>
<keyword evidence="3" id="KW-0596">Phosphopantetheine</keyword>
<dbReference type="Gene3D" id="3.30.70.3290">
    <property type="match status" value="4"/>
</dbReference>
<feature type="domain" description="Carrier" evidence="10">
    <location>
        <begin position="4689"/>
        <end position="4764"/>
    </location>
</feature>
<feature type="domain" description="Ketosynthase family 3 (KS3)" evidence="11">
    <location>
        <begin position="4783"/>
        <end position="5205"/>
    </location>
</feature>
<feature type="region of interest" description="N-terminal hotdog fold" evidence="9">
    <location>
        <begin position="2354"/>
        <end position="2471"/>
    </location>
</feature>
<dbReference type="InterPro" id="IPR014031">
    <property type="entry name" value="Ketoacyl_synth_C"/>
</dbReference>
<dbReference type="GO" id="GO:0006633">
    <property type="term" value="P:fatty acid biosynthetic process"/>
    <property type="evidence" value="ECO:0007669"/>
    <property type="project" value="InterPro"/>
</dbReference>
<dbReference type="SMART" id="SM00825">
    <property type="entry name" value="PKS_KS"/>
    <property type="match status" value="4"/>
</dbReference>
<dbReference type="InterPro" id="IPR042104">
    <property type="entry name" value="PKS_dehydratase_sf"/>
</dbReference>
<dbReference type="Gene3D" id="3.10.129.110">
    <property type="entry name" value="Polyketide synthase dehydratase"/>
    <property type="match status" value="3"/>
</dbReference>
<dbReference type="PROSITE" id="PS52004">
    <property type="entry name" value="KS3_2"/>
    <property type="match status" value="4"/>
</dbReference>
<dbReference type="InterPro" id="IPR036736">
    <property type="entry name" value="ACP-like_sf"/>
</dbReference>
<dbReference type="InterPro" id="IPR049900">
    <property type="entry name" value="PKS_mFAS_DH"/>
</dbReference>
<keyword evidence="5 14" id="KW-0808">Transferase</keyword>
<keyword evidence="15" id="KW-1185">Reference proteome</keyword>
<dbReference type="Pfam" id="PF18369">
    <property type="entry name" value="PKS_DE"/>
    <property type="match status" value="1"/>
</dbReference>
<dbReference type="Pfam" id="PF00550">
    <property type="entry name" value="PP-binding"/>
    <property type="match status" value="4"/>
</dbReference>
<feature type="domain" description="Ketosynthase family 3 (KS3)" evidence="11">
    <location>
        <begin position="1504"/>
        <end position="1925"/>
    </location>
</feature>
<dbReference type="SMART" id="SM00823">
    <property type="entry name" value="PKS_PP"/>
    <property type="match status" value="4"/>
</dbReference>
<dbReference type="PANTHER" id="PTHR43775">
    <property type="entry name" value="FATTY ACID SYNTHASE"/>
    <property type="match status" value="1"/>
</dbReference>
<dbReference type="InterPro" id="IPR041618">
    <property type="entry name" value="PKS_DE"/>
</dbReference>
<dbReference type="InterPro" id="IPR036291">
    <property type="entry name" value="NAD(P)-bd_dom_sf"/>
</dbReference>
<dbReference type="InterPro" id="IPR006162">
    <property type="entry name" value="Ppantetheine_attach_site"/>
</dbReference>
<dbReference type="GO" id="GO:0004315">
    <property type="term" value="F:3-oxoacyl-[acyl-carrier-protein] synthase activity"/>
    <property type="evidence" value="ECO:0007669"/>
    <property type="project" value="InterPro"/>
</dbReference>
<dbReference type="InterPro" id="IPR016039">
    <property type="entry name" value="Thiolase-like"/>
</dbReference>
<dbReference type="PROSITE" id="PS50075">
    <property type="entry name" value="CARRIER"/>
    <property type="match status" value="4"/>
</dbReference>
<dbReference type="Pfam" id="PF00698">
    <property type="entry name" value="Acyl_transf_1"/>
    <property type="match status" value="4"/>
</dbReference>
<dbReference type="InterPro" id="IPR020807">
    <property type="entry name" value="PKS_DH"/>
</dbReference>
<evidence type="ECO:0000259" key="10">
    <source>
        <dbReference type="PROSITE" id="PS50075"/>
    </source>
</evidence>
<dbReference type="InterPro" id="IPR009081">
    <property type="entry name" value="PP-bd_ACP"/>
</dbReference>
<keyword evidence="7" id="KW-0511">Multifunctional enzyme</keyword>
<feature type="region of interest" description="C-terminal hotdog fold" evidence="9">
    <location>
        <begin position="4156"/>
        <end position="4287"/>
    </location>
</feature>
<dbReference type="FunFam" id="1.10.1200.10:FF:000007">
    <property type="entry name" value="Probable polyketide synthase pks17"/>
    <property type="match status" value="2"/>
</dbReference>
<dbReference type="Pfam" id="PF22953">
    <property type="entry name" value="SpnB_Rossmann"/>
    <property type="match status" value="1"/>
</dbReference>
<dbReference type="PROSITE" id="PS00012">
    <property type="entry name" value="PHOSPHOPANTETHEINE"/>
    <property type="match status" value="3"/>
</dbReference>
<dbReference type="PANTHER" id="PTHR43775:SF51">
    <property type="entry name" value="INACTIVE PHENOLPHTHIOCEROL SYNTHESIS POLYKETIDE SYNTHASE TYPE I PKS1-RELATED"/>
    <property type="match status" value="1"/>
</dbReference>
<dbReference type="InterPro" id="IPR020841">
    <property type="entry name" value="PKS_Beta-ketoAc_synthase_dom"/>
</dbReference>
<dbReference type="InterPro" id="IPR016035">
    <property type="entry name" value="Acyl_Trfase/lysoPLipase"/>
</dbReference>
<dbReference type="InterPro" id="IPR055123">
    <property type="entry name" value="SpnB-like_Rossmann"/>
</dbReference>
<evidence type="ECO:0000256" key="9">
    <source>
        <dbReference type="PROSITE-ProRule" id="PRU01363"/>
    </source>
</evidence>
<dbReference type="GO" id="GO:0033068">
    <property type="term" value="P:macrolide biosynthetic process"/>
    <property type="evidence" value="ECO:0007669"/>
    <property type="project" value="UniProtKB-ARBA"/>
</dbReference>
<dbReference type="Gene3D" id="6.10.140.1830">
    <property type="match status" value="1"/>
</dbReference>
<feature type="active site" description="Proton acceptor; for dehydratase activity" evidence="9">
    <location>
        <position position="2386"/>
    </location>
</feature>
<dbReference type="SMART" id="SM00822">
    <property type="entry name" value="PKS_KR"/>
    <property type="match status" value="4"/>
</dbReference>
<dbReference type="Pfam" id="PF02801">
    <property type="entry name" value="Ketoacyl-synt_C"/>
    <property type="match status" value="4"/>
</dbReference>
<feature type="domain" description="Ketosynthase family 3 (KS3)" evidence="11">
    <location>
        <begin position="3173"/>
        <end position="3595"/>
    </location>
</feature>
<dbReference type="InterPro" id="IPR057326">
    <property type="entry name" value="KR_dom"/>
</dbReference>
<dbReference type="InterPro" id="IPR014043">
    <property type="entry name" value="Acyl_transferase_dom"/>
</dbReference>
<keyword evidence="4" id="KW-0597">Phosphoprotein</keyword>
<evidence type="ECO:0000313" key="14">
    <source>
        <dbReference type="EMBL" id="QTE02455.1"/>
    </source>
</evidence>
<sequence length="6446" mass="671386">MDDHGQQDKVVEYLRRVTVDLRTARQRIEELELKGREPIAVVGMACRYPGGVRSPEDLWQLVVDGTDAVTEFPANRGWDLDTLYDADPEHLGTSYARAGGFLHDAGNFDAELFGMSPREAMATDAQQRLLLETSWEALERAGIDPASLRGSRAGVYAGVMYSDYRELLADDAFEGYRTNGSLPSVASGRVAYTLGLEGPAVTVDTACSSSLVSLHLAAQALRNGDCTLALAGGVTVMSTPSTFVEFSRQRALSADGRCKAFSDSADGTGWAEGVGVLVLERLSDARRLGHPVLAVVRGSAVNQDGASNGLTAPNGPSQQRVMKLALDSAGLRASEVDVVEAHGTGTTLGDPIEAQALLATYGQDRETPLLLGSVKSNIGHTQAAAGVAGVIKMVMAMQHGLVPKSLHAETPSSHVDWSAGAVTLAAEASPWPAVDRPRRAAVSSFGISGTNAHTILEQAPDAEPRAEAPVDAVVPWVLSGHTPTALRAQAKQLALRLDTGAHPADVGLTLATGRAHLAHRAAFVGRDAAGLAAKLTAWAALEGVAGDGRLGVVFTGQGAQRLGMGRGLYGRFPVFAEAFDAVVAELGADVREVMWGGDADVLNRTGWSQPALFALEVALFRLVESWGVRPEVVAGHSLGEVVAAHVAGVFSLGDACRLVRARAALMDGLPAGGAMLAVSASEADVSGLLAAGVSIAAVNGPTSVVVAGTEDAVESVARAAGERGWKHTRLSVSHAFHSPLMDPMLEEFAAAIEGIEFREPVIRLVSGDPTSPEYWVRHVREAVRFADAVRAMVDDGVGTFLELGPDGTLSAMIQETAAVTTVPALRRDRDEEESVVTALGALHSAGVQVEWAAFFGPLHATRVDLPTYAFQHHHYWPEPADDEPGATDPVDAEFWDAIESEDLDSLAAGLGLTGEELSGVVPALAAWRRRRRTERDLDAVRHRETWAPLTGAVTGAPRGTWLVIVPEGADETWVSRVAGTAGPGAIRVDVPVTADADALAARLSIAEGTGFAGVLSLLAEDPAGPVATATLLRALSGLGTTAPLWAVTRGAVAAVEDDTVEHPERAGVWGLGRVAALEHPDGWGGVIDLPVEPDDAALTRCAALLAHPGGEEEVAIRNGGVALGRRLTPAPAGDAQEWIPTGTVLITGGTGALGARVARWLADRGVARLVLVSRRGGTAPGATELHDELTASGVEVDLVAADTADRDAMAAVLAAIPADQPLTGVVHAAGVLADGVLTRLGGEQFETVFRAKAASALVLDELTRGHDLSVFALFSSAAGSVGNPGQANYAAANAVLDSVAQRRRALGLPGTSLAWGAWAGDGMGGSATGVGAAALDPRLALTVLGQAVTAPDPTLTVLDMRHPDVVATLLTPRPHRPLLSALPEARRFAESSAVPASGLAAELRALDQDQRLARVAGVVRGAVAAVLHRMPGDITPDREFGKLGFDSLASVELRNRLVAATGLSLPASLLYDHPTPARVTELLLAQLLDSPRTTVTAPVAAVTDEPIAIVGMACRFPNGIDSPEALWALLAEGSDAIGPFPTDRGWDLDGLAGDRPDRSATQRGGFLHDIAGFDAEFFEVSPREAVAMDPQQRLLLETSWEALERAGIDPLSLRGSSSGVFVGTNGQDYGDVLAGTEAGRQGHTGTGLAASVLSGRLSYTLGLEGPAVTVDTACSSSLVALHWATQALRGGECSLALVGGVTLMTTPWLFVEFSRQGGLAPDGRCKAFAEDADGTGWSEGIGMIVVERLSDAVRNGHEVLALVRGSAVNQDGGSNGLTAPNGPSQQRVIRAALASAGLEPSGVDAVEAHGTGTSLGDPIEAQALLATYGQDRETPLLLGSVKSNIGHTQAAAGVAGIIKMVLALRSGELPKTLHVGEVSSRVDWDSGAVSVLTEARAWPVVERPRRAAVSSFGISGTNAHTILEQAPAGEVVEPAAVDVVVPWVVCGRSGVAAREQLARLAEVSARPLDVAYSLLARSRFDHRLVSVGRTSGELLAAGVEGVAGDGRLGVVFTGQGAQRLGMGRGLYGRFPVFAEAFDAVVAELGADVREVMWGGDAGALNRTGWSQPALFALEVALYRLVESWGVRPEVVAGHSLGEVVAAHVAGVFSLGDACRLVRARAALMDGLPVGGAMLAVSATEADVVSVLPEGACVAAVNGPTSVVVAGTEDAVESVARAADEQGWKHTWLSVSHAFHSPLMDPMLEEFAAAIEGIEFREPVIRLVSGDPTSPEYWVRHVREAVRFADAVRAMVDDGVGTFLELGPDGTLSAMIQESAEVTTVPMLRRDRDEETSAVTAVAGVFAHGVAVDWEAFFAGTGARRVELPTYAFQHERYWPERTGATGDVSGAGLASVEHPLLGAAVAVAGGEVTVLTGRLSVRSVPWLADHAVHGQVLFPGTGFVELALRAGDEVGLDRIDELTLAVPLVLPETGAVHMQVRVDGTAFGVFSRLEHSDGPWTQHAFGALAASEAATADFSTWPPAGAEAIALDGFYERLAGLGFGYGPMFRGLTAAWRRGGDIYAEVVLPDRAAGQADAYGLHPALLDAVLHAASLTGGTDRSVLPFAWEGVTLHASAAAALRVALTGNPADGVTIAAADTAGNMVATVDSLVFREFAADQVSPGTDALYRIDWSARARAGNEPVTAVVLGDDPRGVADRLRSAGVTVSATVDLATLGDAPGAPDAVVVPLAADGDVLTGTHDLAARVLSLLQRWLASDVSSDGTRLVFVIDGADPATAATWGLVRSAQTENPGRFVLVDADHGPLPLGAVLGTDEPQVRVRDGEVRAARLARLTAPAASTHWDADGTVLITGGTGGLGASLARHLVAGHGVRHLLLLSRRGPDAEGATELVADLTGLGATATVLACDVTDREALAAALATVAAEHPLRAVVHAAGVLDDGVIDSLTPERLATVLRVKADAAWHLHELTTDLDAFVLFSSVAGILGAAGQGNYAAGNAFLDALAAHRRAHGLPGLSLAWGAWAPGTGMTAGLTDADRARLAREGVPPLTVEQGMALFDAALSVPDEAVVSPVLLDLAAVRARGEVPALLRGLVRMRGRRLAAHGGEVADGLAHRLAALPEAGRTEVVLDLVRGRVAAVLGYDASAPVDPERSFRELGMDSLTAVELRNGLAAVTGLRLPATLVFDYPTSAGLAAYLIGELLGTEPAETPVASLPSVSDDPVVIVGMACRYPGGVRSPEDLWQLVTDEVDAVSAFPDNRGWDLDGLYDPDPDHLGTTYAREAGFLHDAGEFDAEFFGMSPREALATDAQQRLLLETSWEALERAGLDPVSLRGSRTGVFAGVMYSDYAELLNTPEFEGYRGNGSAPSVASGRVAYTFGFEGPAVTVDTACSSSLVALHWAAQALRSGDCDLALAGGVTVLSTPNLFVDFSRQRGMSVDGRCRSFADSADGVGWSEGVGMLVVERLSDAVRNGHEILAVVRGSAVNQDGASNGLTAPNGPSQQRVIRQALAGAGLSPLDVDVVEGHGTGTTLGDPIEAQALLATYGQDRETPLLLGSVKSNIGHTQAAAGVAGVIKMVMALRRGVAPRTLHVDRPSSHVDWEAGDVELVTEARAWPVVERPRRAAVSSFGISGTNAHTILEQAPAGEVVEPAAVDVVVPWVVCGRSGAAAREQLARLAEVSARPLDVAYSLLARSRFDHRLVSVGRTSGELLAAGVEGVAGDGRLGVVFTGQGAQRLGMGRGLYGRFPVFAEAFDAVVAELGADVREVMWGGDAGALNRTGWSQPALFALEVALFRLVESWGVRPEVVAGHSLGEVVAAHVAGVFSLGDACRLVRARAALMDGLPVGGAMLAVSASEADVSGLLAAGVSIAAVNGPTSVVVAGTEEAVESVARAAGERGWKHKRLSVSHAFHSPLMDPMLEEFAAAIEGIEFREPVIRLVSGDPTSPEYWVRHVREAVRFADAVRAMVDDGVGTFLELGPDGTLSAMIQESAEVTTVPMLRRDRDEETSAVTAVAGVFAHGAAVDWEAFFAGTGARRVELPTYAFQHERYWPETLGSTGGVSGAGLESVEHPLLGAAVELPDGGGVILTGRLSLRAQPWLADHVVHGRVLFPGTGFVELALRAGDELGLQQIEELTLSVPLEVPETGAVPVQVRVSEPDANGRAELDVFSRDGEEWIRHATGVLRAAAVEPAWDAGHWPPTGAVALDLTGFYDGTDYGPTFRGVTAAWRVGDDVFAEVTLPELVRDVAAFGIHPALLDAVLHGAAFLVSAEPGTLLPYAWTGVGLHASGAATVRVRLSGSASDGIGIAVADGTGRSVATVGTLHLRAPEHADRVRSLYRVEWVTSVPAVEVGDVQFVELVGGVDVVASARALAVRALELVREPDSRVVFVTRGVVSGADPAAAVVWGLVRSAQRELPGRFWLVDVEGGGEPVVTDEPEVVVRGGEAFAARLVRAGAEGGGGRSWSGEGTVLVTGGTGGLGALVARHVAEQGVRRLLLLSRRGPAAEGVSELVAELARLGADAEVVACDVADRAALAKVLHGRVVSGVVHAAGVVDDGVLEAMTPQRLDGVLGPKADAAWYLHELVGDVDQFVMFSSVAGVFGAAGQANYAAANAFLDALAAHRRARGWSGVSLAWGPWERSAGMTEQLAAADVARMRRSGVLPLGSAEGLALFDAATDPVMVPVKLDLTGLRASGEVPPLLRGLVRTPARRGVARTGEAGDLAHRLAGLPAEARTDLVLDLVRGRAATVLGHVDGSLVDPERSFQELGLDSLTAVELRNGLSAATGLRLPATLVFDYPTSAALAHHLLDELLGTAEQTPVPAGALPSLSDDPVVIVGMACRYPGGVGSPEDLWQLVTEGVDAVGDFPDDRGWDLDALYHPDAAHTGTSYTRSGGFLHQAGEFDAAFFGMSPREALATDAQQRLLLETSWEALERAGLDPVSLRGSRTGVFAGVMYGDYAELLNTPEFEGFRGNGSSASVASGRVAYSLGLEGPAVTVDTACSSSLVALHWAAQALRSGDCDLALAGGVTVLSTPELFVEFSRQRGMSADGRCKAFADSADGVGWSEGVGMLVVERLSDAVRNGHEILAVVRGSAVNQDGASNGLTAPNGPSQQRVIRQALAGAGLSPLDVDVVEGHGTGTTLGDPIEAQALLATYGQDRETPLLLGSVKSNIGHTQAAAGVAGVIKMVMAMRNGLVPRTLHVDRPSSHVDWTAGDVDLVTENTVWPEVERPRRAAVSSFGISGTNAHTVLEQHIVSPVEPEPADVVVPWVVAGKTAAALKEQLARLARSHGRPLDIGYSLATTRSAFEYRAVLVGRTKDELSAAGVEGVAGDGRLGVVFTGQGAQRLGMGRGLYARFPVFAEAFDAVVAELGADVREVMWGGDSGALNRTGWSQPALFALEVALFRLVESWGVRPEVVAGHSLGEVVAAHVAGVFSLGDACRLVRARAALMDGLPVGGAMLAVSATEADVVSVLPEGTCVAAVNGPTSVVVAGTEDAVESVARAAGERGWKHTRLSVSHAFHSPLMDPMLEEFAAAIEGIEFREPVIRLVSGDPTSPEYWVRHVREAVRFADAVRAMVDDGVGTFLELGPDGTLSAMIQESAAVTTVPALRRDRDEETAAVSALAVLHAHGVRVDWEAFFAGTGAHRVELPTYAFQHERFWPQPSEAAPSTAGHPLLHSVVALADGDGVVLTGRLSLRTQPWLADHVVHGRVLFPGTGFVELALRAGDELGLQQIEELTMAAPLVVPEKGSVALQVSVDGTGRIGVFSRPDGTDGPWTQHATGTLGQGTRPAADIGAWPPAGAEPLSLDGFYDRVLELGFDYGPAFQGLRSVWHAADGVLFAEVELPEHMSGQYGLHPTLFDAALHTLGTTAHGEPSRVPFSWEGVSLHATGATALRVRLAVDGDTASLTAVDPAGTLVLSADALTLRTVTPDQLGQVDSLYRVEWVTSVPAVEVGDVRFVELVGGVDVVASARALAVRALELVREPDSRVVFVTRGVVSGADPAAAVVWGLVRSAQRELPGRFWLVDVEGGGEPVVTDEPEVVVRGGEAFAARLVRAGAEGGERRSWSGEGTVLVTGGTGGLGALVARHVAEQGVRRLLLLSRRGPAAEGVSELVAELARLGADAEVVACDVADRAALAKVLHGRVVSGVVHAAGVVDDGVLEAMTPQRLDGVLGPKADAAWYLHELVGDVDQFVMFSSVAGVFGAAGQANYAAANAFLDALAAHRRALGWSGVSLAWGPWERSAGMTSELTGADVARMRRSGVLPLGSAEGLALFDAATDPAMVPVKLDLTGLRASGEVPPLLRGLVRTPARRTAATAYSGGGIVAALGAAAPADRPELVLELIRRHAAAVLGHGDAAELSPDRRFQDLGFDSLIAVEFRNRIGAEIGQRLPAALLFDYPTPGDLVDHLLPRLVADEPTGPAALLADLDRLERALDETTVDDERLHRQIAGRLEALRSRWAADRQEEDGFDVESATDDDMFRLLDDELGLN</sequence>
<dbReference type="Pfam" id="PF14765">
    <property type="entry name" value="PS-DH"/>
    <property type="match status" value="3"/>
</dbReference>
<dbReference type="InterPro" id="IPR014030">
    <property type="entry name" value="Ketoacyl_synth_N"/>
</dbReference>
<dbReference type="Pfam" id="PF21089">
    <property type="entry name" value="PKS_DH_N"/>
    <property type="match status" value="3"/>
</dbReference>
<feature type="domain" description="PKS/mFAS DH" evidence="12">
    <location>
        <begin position="5627"/>
        <end position="5889"/>
    </location>
</feature>
<feature type="active site" description="Proton donor; for dehydratase activity" evidence="9">
    <location>
        <position position="4211"/>
    </location>
</feature>
<dbReference type="SUPFAM" id="SSF51735">
    <property type="entry name" value="NAD(P)-binding Rossmann-fold domains"/>
    <property type="match status" value="8"/>
</dbReference>
<name>A0A896WBD9_STRCY</name>
<evidence type="ECO:0000313" key="15">
    <source>
        <dbReference type="Proteomes" id="UP000663908"/>
    </source>
</evidence>
<dbReference type="Gene3D" id="3.40.47.10">
    <property type="match status" value="4"/>
</dbReference>
<dbReference type="SUPFAM" id="SSF47336">
    <property type="entry name" value="ACP-like"/>
    <property type="match status" value="4"/>
</dbReference>
<feature type="domain" description="Carrier" evidence="10">
    <location>
        <begin position="3080"/>
        <end position="3155"/>
    </location>
</feature>
<dbReference type="EMBL" id="CP071839">
    <property type="protein sequence ID" value="QTE02455.1"/>
    <property type="molecule type" value="Genomic_DNA"/>
</dbReference>
<organism evidence="13">
    <name type="scientific">Streptomyces cyanogenus</name>
    <dbReference type="NCBI Taxonomy" id="80860"/>
    <lineage>
        <taxon>Bacteria</taxon>
        <taxon>Bacillati</taxon>
        <taxon>Actinomycetota</taxon>
        <taxon>Actinomycetes</taxon>
        <taxon>Kitasatosporales</taxon>
        <taxon>Streptomycetaceae</taxon>
        <taxon>Streptomyces</taxon>
    </lineage>
</organism>
<feature type="active site" description="Proton donor; for dehydratase activity" evidence="9">
    <location>
        <position position="5815"/>
    </location>
</feature>
<dbReference type="EC" id="2.3.1.94" evidence="14"/>
<dbReference type="InterPro" id="IPR015083">
    <property type="entry name" value="NorB/c/GfsB-D-like_docking"/>
</dbReference>
<feature type="domain" description="Carrier" evidence="10">
    <location>
        <begin position="6293"/>
        <end position="6368"/>
    </location>
</feature>
<dbReference type="InterPro" id="IPR050091">
    <property type="entry name" value="PKS_NRPS_Biosynth_Enz"/>
</dbReference>
<dbReference type="InterPro" id="IPR018201">
    <property type="entry name" value="Ketoacyl_synth_AS"/>
</dbReference>
<dbReference type="CDD" id="cd08952">
    <property type="entry name" value="KR_1_SDR_x"/>
    <property type="match status" value="1"/>
</dbReference>
<evidence type="ECO:0000256" key="6">
    <source>
        <dbReference type="ARBA" id="ARBA00023194"/>
    </source>
</evidence>
<evidence type="ECO:0000256" key="3">
    <source>
        <dbReference type="ARBA" id="ARBA00022450"/>
    </source>
</evidence>
<comment type="cofactor">
    <cofactor evidence="1">
        <name>pantetheine 4'-phosphate</name>
        <dbReference type="ChEBI" id="CHEBI:47942"/>
    </cofactor>
</comment>
<dbReference type="GO" id="GO:0031177">
    <property type="term" value="F:phosphopantetheine binding"/>
    <property type="evidence" value="ECO:0007669"/>
    <property type="project" value="InterPro"/>
</dbReference>
<comment type="pathway">
    <text evidence="2">Antibiotic biosynthesis.</text>
</comment>
<dbReference type="CDD" id="cd08956">
    <property type="entry name" value="KR_3_FAS_SDR_x"/>
    <property type="match status" value="3"/>
</dbReference>
<dbReference type="FunFam" id="3.40.47.10:FF:000019">
    <property type="entry name" value="Polyketide synthase type I"/>
    <property type="match status" value="4"/>
</dbReference>
<feature type="region of interest" description="N-terminal hotdog fold" evidence="9">
    <location>
        <begin position="4024"/>
        <end position="4144"/>
    </location>
</feature>
<dbReference type="Pfam" id="PF08659">
    <property type="entry name" value="KR"/>
    <property type="match status" value="4"/>
</dbReference>
<evidence type="ECO:0000259" key="12">
    <source>
        <dbReference type="PROSITE" id="PS52019"/>
    </source>
</evidence>
<dbReference type="SUPFAM" id="SSF53901">
    <property type="entry name" value="Thiolase-like"/>
    <property type="match status" value="4"/>
</dbReference>
<feature type="region of interest" description="N-terminal hotdog fold" evidence="9">
    <location>
        <begin position="5627"/>
        <end position="5745"/>
    </location>
</feature>
<dbReference type="NCBIfam" id="NF045894">
    <property type="entry name" value="PKS_plus_SDR"/>
    <property type="match status" value="1"/>
</dbReference>
<evidence type="ECO:0000259" key="11">
    <source>
        <dbReference type="PROSITE" id="PS52004"/>
    </source>
</evidence>
<evidence type="ECO:0000256" key="1">
    <source>
        <dbReference type="ARBA" id="ARBA00001957"/>
    </source>
</evidence>
<proteinExistence type="predicted"/>
<reference evidence="14 15" key="1">
    <citation type="submission" date="2021-03" db="EMBL/GenBank/DDBJ databases">
        <title>Complete genome sequence of Streptomyces cyanogenus S136, producer of anticancer angucycline landomycin A.</title>
        <authorList>
            <person name="Hrab P."/>
            <person name="Ruckert C."/>
            <person name="Busche T."/>
            <person name="Ostash I."/>
            <person name="Kalinowski J."/>
            <person name="Fedorenko V."/>
            <person name="Yushchuk O."/>
            <person name="Ostash B."/>
        </authorList>
    </citation>
    <scope>NUCLEOTIDE SEQUENCE [LARGE SCALE GENOMIC DNA]</scope>
    <source>
        <strain evidence="14 15">S136</strain>
    </source>
</reference>
<dbReference type="SUPFAM" id="SSF55048">
    <property type="entry name" value="Probable ACP-binding domain of malonyl-CoA ACP transacylase"/>
    <property type="match status" value="4"/>
</dbReference>
<evidence type="ECO:0000313" key="13">
    <source>
        <dbReference type="EMBL" id="QSE03601.1"/>
    </source>
</evidence>
<keyword evidence="8 14" id="KW-0012">Acyltransferase</keyword>
<feature type="active site" description="Proton acceptor; for dehydratase activity" evidence="9">
    <location>
        <position position="4056"/>
    </location>
</feature>
<dbReference type="Pfam" id="PF00109">
    <property type="entry name" value="ketoacyl-synt"/>
    <property type="match status" value="4"/>
</dbReference>
<gene>
    <name evidence="13" type="primary">lcmB</name>
    <name evidence="14" type="synonym">eryA12</name>
    <name evidence="14" type="ORF">S1361_34310</name>
</gene>
<dbReference type="InterPro" id="IPR049552">
    <property type="entry name" value="PKS_DH_N"/>
</dbReference>
<feature type="region of interest" description="C-terminal hotdog fold" evidence="9">
    <location>
        <begin position="5756"/>
        <end position="5889"/>
    </location>
</feature>
<dbReference type="Gene3D" id="3.40.366.10">
    <property type="entry name" value="Malonyl-Coenzyme A Acyl Carrier Protein, domain 2"/>
    <property type="match status" value="4"/>
</dbReference>
<dbReference type="InterPro" id="IPR013968">
    <property type="entry name" value="PKS_KR"/>
</dbReference>
<dbReference type="PROSITE" id="PS00606">
    <property type="entry name" value="KS3_1"/>
    <property type="match status" value="4"/>
</dbReference>
<evidence type="ECO:0000256" key="5">
    <source>
        <dbReference type="ARBA" id="ARBA00022679"/>
    </source>
</evidence>
<feature type="domain" description="Ketosynthase family 3 (KS3)" evidence="11">
    <location>
        <begin position="36"/>
        <end position="458"/>
    </location>
</feature>
<dbReference type="InterPro" id="IPR020806">
    <property type="entry name" value="PKS_PP-bd"/>
</dbReference>
<reference evidence="13" key="2">
    <citation type="journal article" name="Sci. Rep.">
        <title>Eliciting the silent lucensomycin biosynthetic pathway in Streptomyces cyanogenus S136 via manipulation of the global regulatory gene adpA.</title>
        <authorList>
            <person name="Yushchuk O."/>
            <person name="Ostash I."/>
            <person name="Mosker E."/>
            <person name="Vlasiuk I."/>
            <person name="Deneka M."/>
            <person name="Ruckert C."/>
            <person name="Busche T."/>
            <person name="Fedorenko V."/>
            <person name="Kalinowski J."/>
            <person name="Sussmuth R.D."/>
            <person name="Ostash B."/>
        </authorList>
    </citation>
    <scope>NUCLEOTIDE SEQUENCE</scope>
    <source>
        <strain evidence="13">S136</strain>
    </source>
</reference>
<accession>A0A896WBD9</accession>
<evidence type="ECO:0000256" key="8">
    <source>
        <dbReference type="ARBA" id="ARBA00023315"/>
    </source>
</evidence>
<dbReference type="SUPFAM" id="SSF52151">
    <property type="entry name" value="FabD/lysophospholipase-like"/>
    <property type="match status" value="4"/>
</dbReference>
<dbReference type="Gene3D" id="1.10.1200.10">
    <property type="entry name" value="ACP-like"/>
    <property type="match status" value="4"/>
</dbReference>
<dbReference type="InterPro" id="IPR032821">
    <property type="entry name" value="PKS_assoc"/>
</dbReference>
<dbReference type="InterPro" id="IPR001227">
    <property type="entry name" value="Ac_transferase_dom_sf"/>
</dbReference>
<feature type="active site" description="Proton acceptor; for dehydratase activity" evidence="9">
    <location>
        <position position="5659"/>
    </location>
</feature>
<dbReference type="CDD" id="cd00833">
    <property type="entry name" value="PKS"/>
    <property type="match status" value="4"/>
</dbReference>
<feature type="active site" description="Proton donor; for dehydratase activity" evidence="9">
    <location>
        <position position="2543"/>
    </location>
</feature>
<protein>
    <submittedName>
        <fullName evidence="14">Erythronolide synthase, modules 3 and 4</fullName>
        <ecNumber evidence="14">2.3.1.94</ecNumber>
    </submittedName>
    <submittedName>
        <fullName evidence="13">LcmB</fullName>
    </submittedName>
</protein>
<dbReference type="Gene3D" id="3.40.50.720">
    <property type="entry name" value="NAD(P)-binding Rossmann-like Domain"/>
    <property type="match status" value="4"/>
</dbReference>
<dbReference type="PROSITE" id="PS52019">
    <property type="entry name" value="PKS_MFAS_DH"/>
    <property type="match status" value="3"/>
</dbReference>
<dbReference type="Proteomes" id="UP000663908">
    <property type="component" value="Chromosome"/>
</dbReference>
<feature type="domain" description="Carrier" evidence="10">
    <location>
        <begin position="1413"/>
        <end position="1487"/>
    </location>
</feature>
<dbReference type="GO" id="GO:0047879">
    <property type="term" value="F:erythronolide synthase activity"/>
    <property type="evidence" value="ECO:0007669"/>
    <property type="project" value="UniProtKB-EC"/>
</dbReference>
<dbReference type="SMART" id="SM00826">
    <property type="entry name" value="PKS_DH"/>
    <property type="match status" value="3"/>
</dbReference>
<evidence type="ECO:0000256" key="4">
    <source>
        <dbReference type="ARBA" id="ARBA00022553"/>
    </source>
</evidence>
<feature type="domain" description="PKS/mFAS DH" evidence="12">
    <location>
        <begin position="4024"/>
        <end position="4287"/>
    </location>
</feature>
<dbReference type="InterPro" id="IPR016036">
    <property type="entry name" value="Malonyl_transacylase_ACP-bd"/>
</dbReference>
<dbReference type="EMBL" id="MW175861">
    <property type="protein sequence ID" value="QSE03601.1"/>
    <property type="molecule type" value="Genomic_DNA"/>
</dbReference>
<evidence type="ECO:0000256" key="7">
    <source>
        <dbReference type="ARBA" id="ARBA00023268"/>
    </source>
</evidence>
<dbReference type="Pfam" id="PF16197">
    <property type="entry name" value="KAsynt_C_assoc"/>
    <property type="match status" value="4"/>
</dbReference>
<dbReference type="InterPro" id="IPR049551">
    <property type="entry name" value="PKS_DH_C"/>
</dbReference>
<evidence type="ECO:0000256" key="2">
    <source>
        <dbReference type="ARBA" id="ARBA00004792"/>
    </source>
</evidence>
<feature type="region of interest" description="C-terminal hotdog fold" evidence="9">
    <location>
        <begin position="2482"/>
        <end position="2618"/>
    </location>
</feature>
<dbReference type="SMART" id="SM01294">
    <property type="entry name" value="PKS_PP_betabranch"/>
    <property type="match status" value="4"/>
</dbReference>
<feature type="domain" description="PKS/mFAS DH" evidence="12">
    <location>
        <begin position="2354"/>
        <end position="2618"/>
    </location>
</feature>